<evidence type="ECO:0000313" key="3">
    <source>
        <dbReference type="Proteomes" id="UP000799779"/>
    </source>
</evidence>
<protein>
    <submittedName>
        <fullName evidence="2">HET-domain-containing protein</fullName>
    </submittedName>
</protein>
<dbReference type="PANTHER" id="PTHR33112">
    <property type="entry name" value="DOMAIN PROTEIN, PUTATIVE-RELATED"/>
    <property type="match status" value="1"/>
</dbReference>
<name>A0A6A5WFP4_9PLEO</name>
<dbReference type="PANTHER" id="PTHR33112:SF16">
    <property type="entry name" value="HETEROKARYON INCOMPATIBILITY DOMAIN-CONTAINING PROTEIN"/>
    <property type="match status" value="1"/>
</dbReference>
<feature type="domain" description="Heterokaryon incompatibility" evidence="1">
    <location>
        <begin position="41"/>
        <end position="196"/>
    </location>
</feature>
<sequence length="215" mass="24784">CHLGMCHGMDNPWKKMDPAAQLMLIDVQKRCLVQQPGSCRYLALSYTWEKTMDPFQTTMGNLQELSQCGAFDLPSNRSRLTTTILDSMTLTKELGLTYLWVDRFCIIQDDHAQKHTQLRAMASIYVNAYFTIAACGDLRSEYGLLGIDTERPRLNPFLRIQLSPTCRIISRLPQDEACSKRQPRLGYHTRGWTFQEWALPSRVLAFHHHTVSWLC</sequence>
<evidence type="ECO:0000313" key="2">
    <source>
        <dbReference type="EMBL" id="KAF2000720.1"/>
    </source>
</evidence>
<accession>A0A6A5WFP4</accession>
<proteinExistence type="predicted"/>
<dbReference type="AlphaFoldDB" id="A0A6A5WFP4"/>
<dbReference type="OrthoDB" id="5135333at2759"/>
<dbReference type="InterPro" id="IPR010730">
    <property type="entry name" value="HET"/>
</dbReference>
<reference evidence="2" key="1">
    <citation type="journal article" date="2020" name="Stud. Mycol.">
        <title>101 Dothideomycetes genomes: a test case for predicting lifestyles and emergence of pathogens.</title>
        <authorList>
            <person name="Haridas S."/>
            <person name="Albert R."/>
            <person name="Binder M."/>
            <person name="Bloem J."/>
            <person name="Labutti K."/>
            <person name="Salamov A."/>
            <person name="Andreopoulos B."/>
            <person name="Baker S."/>
            <person name="Barry K."/>
            <person name="Bills G."/>
            <person name="Bluhm B."/>
            <person name="Cannon C."/>
            <person name="Castanera R."/>
            <person name="Culley D."/>
            <person name="Daum C."/>
            <person name="Ezra D."/>
            <person name="Gonzalez J."/>
            <person name="Henrissat B."/>
            <person name="Kuo A."/>
            <person name="Liang C."/>
            <person name="Lipzen A."/>
            <person name="Lutzoni F."/>
            <person name="Magnuson J."/>
            <person name="Mondo S."/>
            <person name="Nolan M."/>
            <person name="Ohm R."/>
            <person name="Pangilinan J."/>
            <person name="Park H.-J."/>
            <person name="Ramirez L."/>
            <person name="Alfaro M."/>
            <person name="Sun H."/>
            <person name="Tritt A."/>
            <person name="Yoshinaga Y."/>
            <person name="Zwiers L.-H."/>
            <person name="Turgeon B."/>
            <person name="Goodwin S."/>
            <person name="Spatafora J."/>
            <person name="Crous P."/>
            <person name="Grigoriev I."/>
        </authorList>
    </citation>
    <scope>NUCLEOTIDE SEQUENCE</scope>
    <source>
        <strain evidence="2">CBS 123094</strain>
    </source>
</reference>
<dbReference type="EMBL" id="ML977587">
    <property type="protein sequence ID" value="KAF2000720.1"/>
    <property type="molecule type" value="Genomic_DNA"/>
</dbReference>
<feature type="non-terminal residue" evidence="2">
    <location>
        <position position="215"/>
    </location>
</feature>
<feature type="non-terminal residue" evidence="2">
    <location>
        <position position="1"/>
    </location>
</feature>
<dbReference type="Proteomes" id="UP000799779">
    <property type="component" value="Unassembled WGS sequence"/>
</dbReference>
<dbReference type="Pfam" id="PF06985">
    <property type="entry name" value="HET"/>
    <property type="match status" value="1"/>
</dbReference>
<keyword evidence="3" id="KW-1185">Reference proteome</keyword>
<gene>
    <name evidence="2" type="ORF">P154DRAFT_418012</name>
</gene>
<evidence type="ECO:0000259" key="1">
    <source>
        <dbReference type="Pfam" id="PF06985"/>
    </source>
</evidence>
<organism evidence="2 3">
    <name type="scientific">Amniculicola lignicola CBS 123094</name>
    <dbReference type="NCBI Taxonomy" id="1392246"/>
    <lineage>
        <taxon>Eukaryota</taxon>
        <taxon>Fungi</taxon>
        <taxon>Dikarya</taxon>
        <taxon>Ascomycota</taxon>
        <taxon>Pezizomycotina</taxon>
        <taxon>Dothideomycetes</taxon>
        <taxon>Pleosporomycetidae</taxon>
        <taxon>Pleosporales</taxon>
        <taxon>Amniculicolaceae</taxon>
        <taxon>Amniculicola</taxon>
    </lineage>
</organism>